<dbReference type="GO" id="GO:0005829">
    <property type="term" value="C:cytosol"/>
    <property type="evidence" value="ECO:0007669"/>
    <property type="project" value="TreeGrafter"/>
</dbReference>
<dbReference type="CDD" id="cd00038">
    <property type="entry name" value="CAP_ED"/>
    <property type="match status" value="1"/>
</dbReference>
<dbReference type="SUPFAM" id="SSF51206">
    <property type="entry name" value="cAMP-binding domain-like"/>
    <property type="match status" value="1"/>
</dbReference>
<name>A0A853FF94_9BURK</name>
<dbReference type="PANTHER" id="PTHR24567">
    <property type="entry name" value="CRP FAMILY TRANSCRIPTIONAL REGULATORY PROTEIN"/>
    <property type="match status" value="1"/>
</dbReference>
<gene>
    <name evidence="6" type="ORF">H0A68_17780</name>
</gene>
<evidence type="ECO:0000313" key="7">
    <source>
        <dbReference type="Proteomes" id="UP000580517"/>
    </source>
</evidence>
<dbReference type="SUPFAM" id="SSF46785">
    <property type="entry name" value="Winged helix' DNA-binding domain"/>
    <property type="match status" value="1"/>
</dbReference>
<feature type="domain" description="HTH crp-type" evidence="5">
    <location>
        <begin position="160"/>
        <end position="233"/>
    </location>
</feature>
<dbReference type="SMART" id="SM00419">
    <property type="entry name" value="HTH_CRP"/>
    <property type="match status" value="1"/>
</dbReference>
<dbReference type="InterPro" id="IPR012318">
    <property type="entry name" value="HTH_CRP"/>
</dbReference>
<dbReference type="InterPro" id="IPR036390">
    <property type="entry name" value="WH_DNA-bd_sf"/>
</dbReference>
<dbReference type="Proteomes" id="UP000580517">
    <property type="component" value="Unassembled WGS sequence"/>
</dbReference>
<dbReference type="AlphaFoldDB" id="A0A853FF94"/>
<feature type="domain" description="Cyclic nucleotide-binding" evidence="4">
    <location>
        <begin position="26"/>
        <end position="129"/>
    </location>
</feature>
<proteinExistence type="predicted"/>
<dbReference type="Gene3D" id="2.60.120.10">
    <property type="entry name" value="Jelly Rolls"/>
    <property type="match status" value="1"/>
</dbReference>
<dbReference type="InterPro" id="IPR000595">
    <property type="entry name" value="cNMP-bd_dom"/>
</dbReference>
<comment type="caution">
    <text evidence="6">The sequence shown here is derived from an EMBL/GenBank/DDBJ whole genome shotgun (WGS) entry which is preliminary data.</text>
</comment>
<evidence type="ECO:0000256" key="2">
    <source>
        <dbReference type="ARBA" id="ARBA00023125"/>
    </source>
</evidence>
<keyword evidence="1" id="KW-0805">Transcription regulation</keyword>
<dbReference type="Pfam" id="PF13545">
    <property type="entry name" value="HTH_Crp_2"/>
    <property type="match status" value="1"/>
</dbReference>
<evidence type="ECO:0000313" key="6">
    <source>
        <dbReference type="EMBL" id="NYT38733.1"/>
    </source>
</evidence>
<organism evidence="6 7">
    <name type="scientific">Allopusillimonas soli</name>
    <dbReference type="NCBI Taxonomy" id="659016"/>
    <lineage>
        <taxon>Bacteria</taxon>
        <taxon>Pseudomonadati</taxon>
        <taxon>Pseudomonadota</taxon>
        <taxon>Betaproteobacteria</taxon>
        <taxon>Burkholderiales</taxon>
        <taxon>Alcaligenaceae</taxon>
        <taxon>Allopusillimonas</taxon>
    </lineage>
</organism>
<dbReference type="InterPro" id="IPR018490">
    <property type="entry name" value="cNMP-bd_dom_sf"/>
</dbReference>
<dbReference type="PANTHER" id="PTHR24567:SF26">
    <property type="entry name" value="REGULATORY PROTEIN YEIL"/>
    <property type="match status" value="1"/>
</dbReference>
<dbReference type="Pfam" id="PF00027">
    <property type="entry name" value="cNMP_binding"/>
    <property type="match status" value="1"/>
</dbReference>
<evidence type="ECO:0000259" key="5">
    <source>
        <dbReference type="PROSITE" id="PS51063"/>
    </source>
</evidence>
<dbReference type="CDD" id="cd00092">
    <property type="entry name" value="HTH_CRP"/>
    <property type="match status" value="1"/>
</dbReference>
<accession>A0A853FF94</accession>
<dbReference type="InterPro" id="IPR014710">
    <property type="entry name" value="RmlC-like_jellyroll"/>
</dbReference>
<dbReference type="EMBL" id="JACCEW010000006">
    <property type="protein sequence ID" value="NYT38733.1"/>
    <property type="molecule type" value="Genomic_DNA"/>
</dbReference>
<evidence type="ECO:0000259" key="4">
    <source>
        <dbReference type="PROSITE" id="PS50042"/>
    </source>
</evidence>
<dbReference type="PRINTS" id="PR00034">
    <property type="entry name" value="HTHCRP"/>
</dbReference>
<protein>
    <submittedName>
        <fullName evidence="6">Crp/Fnr family transcriptional regulator</fullName>
    </submittedName>
</protein>
<dbReference type="PROSITE" id="PS51063">
    <property type="entry name" value="HTH_CRP_2"/>
    <property type="match status" value="1"/>
</dbReference>
<dbReference type="PROSITE" id="PS50042">
    <property type="entry name" value="CNMP_BINDING_3"/>
    <property type="match status" value="1"/>
</dbReference>
<keyword evidence="2" id="KW-0238">DNA-binding</keyword>
<dbReference type="InterPro" id="IPR036388">
    <property type="entry name" value="WH-like_DNA-bd_sf"/>
</dbReference>
<dbReference type="InterPro" id="IPR050397">
    <property type="entry name" value="Env_Response_Regulators"/>
</dbReference>
<reference evidence="6 7" key="1">
    <citation type="submission" date="2020-07" db="EMBL/GenBank/DDBJ databases">
        <title>Taxonomic revisions and descriptions of new bacterial species based on genomic comparisons in the high-G+C-content subgroup of the family Alcaligenaceae.</title>
        <authorList>
            <person name="Szabo A."/>
            <person name="Felfoldi T."/>
        </authorList>
    </citation>
    <scope>NUCLEOTIDE SEQUENCE [LARGE SCALE GENOMIC DNA]</scope>
    <source>
        <strain evidence="6 7">DSM 25264</strain>
    </source>
</reference>
<sequence length="236" mass="26723">MSTTTTTSEYERFHIPAEWVAASSCFLDRLKPMEREQLLERADIQSFKRNTILFRAGISGDKLYILKSGCVKVFQLAATGREMILWFCMPGDPFGLASVPQMGPRLVFAQVRSDASVYCISRANFLDFLANHPRVSGELIGLLLGRLYLLSDTLLNSSSESTEEQLLRLLVRLQHQCGRHIGKEICIDIDLTQQEIADMIGASRQTVSSLLNQMQERGILRIHRRRIYLRPSAESS</sequence>
<evidence type="ECO:0000256" key="1">
    <source>
        <dbReference type="ARBA" id="ARBA00023015"/>
    </source>
</evidence>
<evidence type="ECO:0000256" key="3">
    <source>
        <dbReference type="ARBA" id="ARBA00023163"/>
    </source>
</evidence>
<dbReference type="Gene3D" id="1.10.10.10">
    <property type="entry name" value="Winged helix-like DNA-binding domain superfamily/Winged helix DNA-binding domain"/>
    <property type="match status" value="1"/>
</dbReference>
<dbReference type="GO" id="GO:0003700">
    <property type="term" value="F:DNA-binding transcription factor activity"/>
    <property type="evidence" value="ECO:0007669"/>
    <property type="project" value="TreeGrafter"/>
</dbReference>
<dbReference type="SMART" id="SM00100">
    <property type="entry name" value="cNMP"/>
    <property type="match status" value="1"/>
</dbReference>
<keyword evidence="7" id="KW-1185">Reference proteome</keyword>
<keyword evidence="3" id="KW-0804">Transcription</keyword>
<dbReference type="GO" id="GO:0003677">
    <property type="term" value="F:DNA binding"/>
    <property type="evidence" value="ECO:0007669"/>
    <property type="project" value="UniProtKB-KW"/>
</dbReference>